<protein>
    <recommendedName>
        <fullName evidence="1">KIB1-4 beta-propeller domain-containing protein</fullName>
    </recommendedName>
</protein>
<organism evidence="2">
    <name type="scientific">Oryza nivara</name>
    <name type="common">Indian wild rice</name>
    <name type="synonym">Oryza sativa f. spontanea</name>
    <dbReference type="NCBI Taxonomy" id="4536"/>
    <lineage>
        <taxon>Eukaryota</taxon>
        <taxon>Viridiplantae</taxon>
        <taxon>Streptophyta</taxon>
        <taxon>Embryophyta</taxon>
        <taxon>Tracheophyta</taxon>
        <taxon>Spermatophyta</taxon>
        <taxon>Magnoliopsida</taxon>
        <taxon>Liliopsida</taxon>
        <taxon>Poales</taxon>
        <taxon>Poaceae</taxon>
        <taxon>BOP clade</taxon>
        <taxon>Oryzoideae</taxon>
        <taxon>Oryzeae</taxon>
        <taxon>Oryzinae</taxon>
        <taxon>Oryza</taxon>
    </lineage>
</organism>
<dbReference type="eggNOG" id="ENOG502R53P">
    <property type="taxonomic scope" value="Eukaryota"/>
</dbReference>
<dbReference type="OMA" id="CCSAAEH"/>
<evidence type="ECO:0000313" key="3">
    <source>
        <dbReference type="Proteomes" id="UP000006591"/>
    </source>
</evidence>
<reference evidence="2" key="1">
    <citation type="submission" date="2015-04" db="UniProtKB">
        <authorList>
            <consortium name="EnsemblPlants"/>
        </authorList>
    </citation>
    <scope>IDENTIFICATION</scope>
    <source>
        <strain evidence="2">SL10</strain>
    </source>
</reference>
<dbReference type="PANTHER" id="PTHR33127">
    <property type="entry name" value="TRANSMEMBRANE PROTEIN"/>
    <property type="match status" value="1"/>
</dbReference>
<dbReference type="AlphaFoldDB" id="A0A0E0G4S9"/>
<dbReference type="PANTHER" id="PTHR33127:SF69">
    <property type="entry name" value="OS09G0340800 PROTEIN"/>
    <property type="match status" value="1"/>
</dbReference>
<keyword evidence="3" id="KW-1185">Reference proteome</keyword>
<accession>A0A0E0G4S9</accession>
<dbReference type="InterPro" id="IPR005174">
    <property type="entry name" value="KIB1-4_b-propeller"/>
</dbReference>
<dbReference type="InterPro" id="IPR036047">
    <property type="entry name" value="F-box-like_dom_sf"/>
</dbReference>
<feature type="domain" description="KIB1-4 beta-propeller" evidence="1">
    <location>
        <begin position="145"/>
        <end position="244"/>
    </location>
</feature>
<dbReference type="EnsemblPlants" id="ONIVA02G13190.1">
    <property type="protein sequence ID" value="ONIVA02G13190.1"/>
    <property type="gene ID" value="ONIVA02G13190"/>
</dbReference>
<dbReference type="Proteomes" id="UP000006591">
    <property type="component" value="Chromosome 2"/>
</dbReference>
<evidence type="ECO:0000313" key="2">
    <source>
        <dbReference type="EnsemblPlants" id="ONIVA02G13190.1"/>
    </source>
</evidence>
<dbReference type="SUPFAM" id="SSF81383">
    <property type="entry name" value="F-box domain"/>
    <property type="match status" value="1"/>
</dbReference>
<name>A0A0E0G4S9_ORYNI</name>
<dbReference type="Gene3D" id="1.20.1280.50">
    <property type="match status" value="1"/>
</dbReference>
<dbReference type="Pfam" id="PF03478">
    <property type="entry name" value="Beta-prop_KIB1-4"/>
    <property type="match status" value="1"/>
</dbReference>
<dbReference type="Gramene" id="ONIVA02G13190.1">
    <property type="protein sequence ID" value="ONIVA02G13190.1"/>
    <property type="gene ID" value="ONIVA02G13190"/>
</dbReference>
<sequence length="317" mass="36216">MDARSMSSSSSSEWRDWSSLPEDLLLLILERLRWSSHPSVTAVCSPWRSAVPPSYPAWITPLLLNAADVGTTNIRYYSPYFHKNFEIDRTLTDPGAKICCSAAEHLTTLCTPDDVVLDADMVSGSIRELPRLPDSKFNFIVYDDDGRLALYDPCNHERGFEIHDKPESFGFETDDSYLVESEQGELMAILVGRRGTPVHIVKLNEEAMKWEEVESLQGRTLFTGTLTTMMRSVKIKWMQNKVFLPKLYDWPETIQVNLVLRDGELAFVPKSGGENTILKDGEDYMEKMWCYEPGQRQAKKFWGTKSVDYGIWVNFST</sequence>
<evidence type="ECO:0000259" key="1">
    <source>
        <dbReference type="Pfam" id="PF03478"/>
    </source>
</evidence>
<proteinExistence type="predicted"/>
<reference evidence="2" key="2">
    <citation type="submission" date="2018-04" db="EMBL/GenBank/DDBJ databases">
        <title>OnivRS2 (Oryza nivara Reference Sequence Version 2).</title>
        <authorList>
            <person name="Zhang J."/>
            <person name="Kudrna D."/>
            <person name="Lee S."/>
            <person name="Talag J."/>
            <person name="Rajasekar S."/>
            <person name="Welchert J."/>
            <person name="Hsing Y.-I."/>
            <person name="Wing R.A."/>
        </authorList>
    </citation>
    <scope>NUCLEOTIDE SEQUENCE [LARGE SCALE GENOMIC DNA]</scope>
    <source>
        <strain evidence="2">SL10</strain>
    </source>
</reference>
<dbReference type="HOGENOM" id="CLU_040246_0_0_1"/>